<proteinExistence type="inferred from homology"/>
<dbReference type="SUPFAM" id="SSF52540">
    <property type="entry name" value="P-loop containing nucleoside triphosphate hydrolases"/>
    <property type="match status" value="2"/>
</dbReference>
<dbReference type="SMART" id="SM00382">
    <property type="entry name" value="AAA"/>
    <property type="match status" value="2"/>
</dbReference>
<dbReference type="AlphaFoldDB" id="A0A9Q0LF23"/>
<dbReference type="GO" id="GO:0016887">
    <property type="term" value="F:ATP hydrolysis activity"/>
    <property type="evidence" value="ECO:0007669"/>
    <property type="project" value="InterPro"/>
</dbReference>
<evidence type="ECO:0000313" key="7">
    <source>
        <dbReference type="Proteomes" id="UP001149090"/>
    </source>
</evidence>
<keyword evidence="7" id="KW-1185">Reference proteome</keyword>
<dbReference type="InterPro" id="IPR050221">
    <property type="entry name" value="26S_Proteasome_ATPase"/>
</dbReference>
<keyword evidence="2" id="KW-0547">Nucleotide-binding</keyword>
<dbReference type="EMBL" id="JAPDFW010000096">
    <property type="protein sequence ID" value="KAJ5070328.1"/>
    <property type="molecule type" value="Genomic_DNA"/>
</dbReference>
<dbReference type="OMA" id="GEDICIQ"/>
<evidence type="ECO:0000256" key="4">
    <source>
        <dbReference type="SAM" id="MobiDB-lite"/>
    </source>
</evidence>
<dbReference type="Gene3D" id="3.40.50.300">
    <property type="entry name" value="P-loop containing nucleotide triphosphate hydrolases"/>
    <property type="match status" value="2"/>
</dbReference>
<dbReference type="Proteomes" id="UP001149090">
    <property type="component" value="Unassembled WGS sequence"/>
</dbReference>
<dbReference type="CDD" id="cd19481">
    <property type="entry name" value="RecA-like_protease"/>
    <property type="match status" value="2"/>
</dbReference>
<feature type="region of interest" description="Disordered" evidence="4">
    <location>
        <begin position="228"/>
        <end position="255"/>
    </location>
</feature>
<comment type="similarity">
    <text evidence="1">Belongs to the AAA ATPase family.</text>
</comment>
<dbReference type="Pfam" id="PF22977">
    <property type="entry name" value="WHD"/>
    <property type="match status" value="1"/>
</dbReference>
<gene>
    <name evidence="6" type="ORF">M0811_10994</name>
</gene>
<dbReference type="GO" id="GO:0005524">
    <property type="term" value="F:ATP binding"/>
    <property type="evidence" value="ECO:0007669"/>
    <property type="project" value="UniProtKB-KW"/>
</dbReference>
<feature type="region of interest" description="Disordered" evidence="4">
    <location>
        <begin position="294"/>
        <end position="357"/>
    </location>
</feature>
<dbReference type="InterPro" id="IPR003593">
    <property type="entry name" value="AAA+_ATPase"/>
</dbReference>
<evidence type="ECO:0000256" key="3">
    <source>
        <dbReference type="ARBA" id="ARBA00022840"/>
    </source>
</evidence>
<dbReference type="PANTHER" id="PTHR23073">
    <property type="entry name" value="26S PROTEASOME REGULATORY SUBUNIT"/>
    <property type="match status" value="1"/>
</dbReference>
<feature type="domain" description="AAA+ ATPase" evidence="5">
    <location>
        <begin position="592"/>
        <end position="701"/>
    </location>
</feature>
<feature type="compositionally biased region" description="Basic and acidic residues" evidence="4">
    <location>
        <begin position="233"/>
        <end position="255"/>
    </location>
</feature>
<reference evidence="6" key="1">
    <citation type="submission" date="2022-10" db="EMBL/GenBank/DDBJ databases">
        <title>Novel sulphate-reducing endosymbionts in the free-living metamonad Anaeramoeba.</title>
        <authorList>
            <person name="Jerlstrom-Hultqvist J."/>
            <person name="Cepicka I."/>
            <person name="Gallot-Lavallee L."/>
            <person name="Salas-Leiva D."/>
            <person name="Curtis B.A."/>
            <person name="Zahonova K."/>
            <person name="Pipaliya S."/>
            <person name="Dacks J."/>
            <person name="Roger A.J."/>
        </authorList>
    </citation>
    <scope>NUCLEOTIDE SEQUENCE</scope>
    <source>
        <strain evidence="6">BMAN</strain>
    </source>
</reference>
<feature type="compositionally biased region" description="Basic and acidic residues" evidence="4">
    <location>
        <begin position="306"/>
        <end position="344"/>
    </location>
</feature>
<comment type="caution">
    <text evidence="6">The sequence shown here is derived from an EMBL/GenBank/DDBJ whole genome shotgun (WGS) entry which is preliminary data.</text>
</comment>
<dbReference type="Pfam" id="PF00004">
    <property type="entry name" value="AAA"/>
    <property type="match status" value="2"/>
</dbReference>
<dbReference type="OrthoDB" id="10042665at2759"/>
<dbReference type="InterPro" id="IPR054472">
    <property type="entry name" value="WHD"/>
</dbReference>
<evidence type="ECO:0000313" key="6">
    <source>
        <dbReference type="EMBL" id="KAJ5070328.1"/>
    </source>
</evidence>
<evidence type="ECO:0000259" key="5">
    <source>
        <dbReference type="SMART" id="SM00382"/>
    </source>
</evidence>
<name>A0A9Q0LF23_ANAIG</name>
<protein>
    <submittedName>
        <fullName evidence="6">Atpase</fullName>
    </submittedName>
</protein>
<feature type="domain" description="AAA+ ATPase" evidence="5">
    <location>
        <begin position="832"/>
        <end position="965"/>
    </location>
</feature>
<keyword evidence="3" id="KW-0067">ATP-binding</keyword>
<sequence>MEFITELTKECENAKYLINDFIKSVLTLDISAPFASDTEYLELMEAHYMMSILTLDGNNNISDVLGVPQPKDKPLNFEDTQKMVESIRKVKAKIEEIKEVKLKVMGRKPRIIRWAEKLKATPKEALILHYILLSHVGSKIRGLKIRESQDPVHLGLHAKMSITELLEFVKPQRLYIKQGIFEYFDTTHALQNNMTLKQEIILALVGQDLTGEQTLKIDNTALSEVLDEEKDPEELKKKKELEKKAREEEKIKKEQEMTKNVPDFEDEADLYNFISQQVIAEKTKPDDLLEPKDETEIQMENQEPIELDKGEIEVKEETKIEQEKTDLEKEKEKEDDLDKDKEDKDKDEDDDQMKPYKTDLEYLEDHFSRFTMLIRVSNEKQNEAQSRYYGGSSQSEAVIREYSAKERVARMKCEKRLELTKEAGDWLPRMERLAEARKLNEFEKNVVLFLIGSNISQDMQNAGASRGSNVERILRIFCENLQDQISKRKYFYKSGALIRDGIVRASGSGLDNNLNDLYLMVDRRMLDFVMGLDTEMSELIEGSHLYTSKVKVESVILPEEQKKLITETMKNYESFTKCRKKLGLDEVISYGGGIVMLFYGASGTGKTMMANALGNELGQMSAGENMKYIFREAKIHQAILFFDECEALFESREHGRYDVNLLLTEIERFDGIIILATNRSFDLDEGMHRRITVAVEFAKPDPLLRERIWMTHLPQTLKLSEDVDIKSLAMKYELTGGFIKNAVLSALSVAVSRDGPDNVVLTQSDLEQGAKLQLRGRLRMTEFHRRVVPHRGLDNLVLPKETIETLIEIINSEKARQVLYNWGFDKKIGFERGTTVLFTGPPGTGKTLAAEAVGFEIGKPLKVINAAEVLSKWVGDTPKNIDSLFEEATMHDSLLVFDEAEGLFGRRHETQDTSTDRYANIDVGLLLYHMEKFNGVVILCTNVIGAIDPAFFRRMKYIVEFKIPEIQLREALWKKLIPDSAPKADGIDFSKLAKLYEFAGGNIKNSVFRAASRAALRPKEKRFITMDDLINAANEENIKVKRSRGELSDNEKEKTSIYV</sequence>
<accession>A0A9Q0LF23</accession>
<evidence type="ECO:0000256" key="1">
    <source>
        <dbReference type="ARBA" id="ARBA00006914"/>
    </source>
</evidence>
<evidence type="ECO:0000256" key="2">
    <source>
        <dbReference type="ARBA" id="ARBA00022741"/>
    </source>
</evidence>
<dbReference type="InterPro" id="IPR027417">
    <property type="entry name" value="P-loop_NTPase"/>
</dbReference>
<dbReference type="InterPro" id="IPR003959">
    <property type="entry name" value="ATPase_AAA_core"/>
</dbReference>
<organism evidence="6 7">
    <name type="scientific">Anaeramoeba ignava</name>
    <name type="common">Anaerobic marine amoeba</name>
    <dbReference type="NCBI Taxonomy" id="1746090"/>
    <lineage>
        <taxon>Eukaryota</taxon>
        <taxon>Metamonada</taxon>
        <taxon>Anaeramoebidae</taxon>
        <taxon>Anaeramoeba</taxon>
    </lineage>
</organism>